<dbReference type="Proteomes" id="UP000001037">
    <property type="component" value="Chromosome"/>
</dbReference>
<dbReference type="AlphaFoldDB" id="G0ED60"/>
<dbReference type="HOGENOM" id="CLU_2447784_0_0_2"/>
<evidence type="ECO:0000313" key="3">
    <source>
        <dbReference type="Proteomes" id="UP000001037"/>
    </source>
</evidence>
<protein>
    <recommendedName>
        <fullName evidence="1">Ribbon-helix-helix protein CopG domain-containing protein</fullName>
    </recommendedName>
</protein>
<proteinExistence type="predicted"/>
<dbReference type="GO" id="GO:0006355">
    <property type="term" value="P:regulation of DNA-templated transcription"/>
    <property type="evidence" value="ECO:0007669"/>
    <property type="project" value="InterPro"/>
</dbReference>
<dbReference type="InterPro" id="IPR002145">
    <property type="entry name" value="CopG"/>
</dbReference>
<sequence length="89" mass="10714">MWASCTLTAQVLWTYWLYYRGRCMLRIVTFKVDEALLEALDRYAKMKRMSRSEAIREAIKRLLESEGIAIRPVRRREVRSDKIEFEIII</sequence>
<reference evidence="2 3" key="1">
    <citation type="journal article" date="2011" name="Stand. Genomic Sci.">
        <title>Complete genome sequence of the hyperthermophilic chemolithoautotroph Pyrolobus fumarii type strain (1A).</title>
        <authorList>
            <person name="Anderson I."/>
            <person name="Goker M."/>
            <person name="Nolan M."/>
            <person name="Lucas S."/>
            <person name="Hammon N."/>
            <person name="Deshpande S."/>
            <person name="Cheng J.F."/>
            <person name="Tapia R."/>
            <person name="Han C."/>
            <person name="Goodwin L."/>
            <person name="Pitluck S."/>
            <person name="Huntemann M."/>
            <person name="Liolios K."/>
            <person name="Ivanova N."/>
            <person name="Pagani I."/>
            <person name="Mavromatis K."/>
            <person name="Ovchinikova G."/>
            <person name="Pati A."/>
            <person name="Chen A."/>
            <person name="Palaniappan K."/>
            <person name="Land M."/>
            <person name="Hauser L."/>
            <person name="Brambilla E.M."/>
            <person name="Huber H."/>
            <person name="Yasawong M."/>
            <person name="Rohde M."/>
            <person name="Spring S."/>
            <person name="Abt B."/>
            <person name="Sikorski J."/>
            <person name="Wirth R."/>
            <person name="Detter J.C."/>
            <person name="Woyke T."/>
            <person name="Bristow J."/>
            <person name="Eisen J.A."/>
            <person name="Markowitz V."/>
            <person name="Hugenholtz P."/>
            <person name="Kyrpides N.C."/>
            <person name="Klenk H.P."/>
            <person name="Lapidus A."/>
        </authorList>
    </citation>
    <scope>NUCLEOTIDE SEQUENCE [LARGE SCALE GENOMIC DNA]</scope>
    <source>
        <strain evidence="3">DSM 11204 / 1A</strain>
    </source>
</reference>
<accession>G0ED60</accession>
<dbReference type="eggNOG" id="arCOG03845">
    <property type="taxonomic scope" value="Archaea"/>
</dbReference>
<feature type="domain" description="Ribbon-helix-helix protein CopG" evidence="1">
    <location>
        <begin position="27"/>
        <end position="64"/>
    </location>
</feature>
<dbReference type="InParanoid" id="G0ED60"/>
<dbReference type="InterPro" id="IPR013321">
    <property type="entry name" value="Arc_rbn_hlx_hlx"/>
</dbReference>
<dbReference type="KEGG" id="pfm:Pyrfu_1885"/>
<evidence type="ECO:0000259" key="1">
    <source>
        <dbReference type="Pfam" id="PF01402"/>
    </source>
</evidence>
<dbReference type="EMBL" id="CP002838">
    <property type="protein sequence ID" value="AEM39738.1"/>
    <property type="molecule type" value="Genomic_DNA"/>
</dbReference>
<name>G0ED60_PYRF1</name>
<dbReference type="SUPFAM" id="SSF47598">
    <property type="entry name" value="Ribbon-helix-helix"/>
    <property type="match status" value="1"/>
</dbReference>
<dbReference type="Gene3D" id="1.10.1220.10">
    <property type="entry name" value="Met repressor-like"/>
    <property type="match status" value="1"/>
</dbReference>
<evidence type="ECO:0000313" key="2">
    <source>
        <dbReference type="EMBL" id="AEM39738.1"/>
    </source>
</evidence>
<keyword evidence="3" id="KW-1185">Reference proteome</keyword>
<dbReference type="InterPro" id="IPR010985">
    <property type="entry name" value="Ribbon_hlx_hlx"/>
</dbReference>
<gene>
    <name evidence="2" type="ordered locus">Pyrfu_1885</name>
</gene>
<dbReference type="CDD" id="cd22231">
    <property type="entry name" value="RHH_NikR_HicB-like"/>
    <property type="match status" value="1"/>
</dbReference>
<organism evidence="2 3">
    <name type="scientific">Pyrolobus fumarii (strain DSM 11204 / 1A)</name>
    <dbReference type="NCBI Taxonomy" id="694429"/>
    <lineage>
        <taxon>Archaea</taxon>
        <taxon>Thermoproteota</taxon>
        <taxon>Thermoprotei</taxon>
        <taxon>Desulfurococcales</taxon>
        <taxon>Pyrodictiaceae</taxon>
        <taxon>Pyrolobus</taxon>
    </lineage>
</organism>
<dbReference type="Pfam" id="PF01402">
    <property type="entry name" value="RHH_1"/>
    <property type="match status" value="1"/>
</dbReference>